<dbReference type="Pfam" id="PF01746">
    <property type="entry name" value="tRNA_m1G_MT"/>
    <property type="match status" value="1"/>
</dbReference>
<dbReference type="Gene3D" id="3.40.1280.10">
    <property type="match status" value="1"/>
</dbReference>
<evidence type="ECO:0000256" key="11">
    <source>
        <dbReference type="ARBA" id="ARBA00022694"/>
    </source>
</evidence>
<name>A0A1J5B7J7_9BACT</name>
<evidence type="ECO:0000256" key="8">
    <source>
        <dbReference type="ARBA" id="ARBA00022603"/>
    </source>
</evidence>
<dbReference type="GO" id="GO:0005829">
    <property type="term" value="C:cytosol"/>
    <property type="evidence" value="ECO:0007669"/>
    <property type="project" value="TreeGrafter"/>
</dbReference>
<dbReference type="InterPro" id="IPR029026">
    <property type="entry name" value="tRNA_m1G_MTases_N"/>
</dbReference>
<dbReference type="PANTHER" id="PTHR46417:SF1">
    <property type="entry name" value="TRNA (GUANINE-N(1)-)-METHYLTRANSFERASE"/>
    <property type="match status" value="1"/>
</dbReference>
<evidence type="ECO:0000256" key="2">
    <source>
        <dbReference type="ARBA" id="ARBA00004496"/>
    </source>
</evidence>
<evidence type="ECO:0000256" key="3">
    <source>
        <dbReference type="ARBA" id="ARBA00007630"/>
    </source>
</evidence>
<gene>
    <name evidence="15" type="primary">trmD</name>
    <name evidence="20" type="ORF">AUK18_02265</name>
</gene>
<evidence type="ECO:0000256" key="9">
    <source>
        <dbReference type="ARBA" id="ARBA00022679"/>
    </source>
</evidence>
<dbReference type="PANTHER" id="PTHR46417">
    <property type="entry name" value="TRNA (GUANINE-N(1)-)-METHYLTRANSFERASE"/>
    <property type="match status" value="1"/>
</dbReference>
<comment type="subcellular location">
    <subcellularLocation>
        <location evidence="2 15 17">Cytoplasm</location>
    </subcellularLocation>
</comment>
<dbReference type="CDD" id="cd18080">
    <property type="entry name" value="TrmD-like"/>
    <property type="match status" value="1"/>
</dbReference>
<dbReference type="EMBL" id="MNXQ01000042">
    <property type="protein sequence ID" value="OIP03327.1"/>
    <property type="molecule type" value="Genomic_DNA"/>
</dbReference>
<feature type="region of interest" description="Disordered" evidence="18">
    <location>
        <begin position="200"/>
        <end position="220"/>
    </location>
</feature>
<comment type="similarity">
    <text evidence="3 15 17">Belongs to the RNA methyltransferase TrmD family.</text>
</comment>
<keyword evidence="8 15" id="KW-0489">Methyltransferase</keyword>
<keyword evidence="11 15" id="KW-0819">tRNA processing</keyword>
<evidence type="ECO:0000256" key="4">
    <source>
        <dbReference type="ARBA" id="ARBA00011738"/>
    </source>
</evidence>
<evidence type="ECO:0000256" key="5">
    <source>
        <dbReference type="ARBA" id="ARBA00012807"/>
    </source>
</evidence>
<dbReference type="NCBIfam" id="TIGR00088">
    <property type="entry name" value="trmD"/>
    <property type="match status" value="1"/>
</dbReference>
<dbReference type="InterPro" id="IPR016009">
    <property type="entry name" value="tRNA_MeTrfase_TRMD/TRM10"/>
</dbReference>
<dbReference type="InterPro" id="IPR023148">
    <property type="entry name" value="tRNA_m1G_MeTrfase_C_sf"/>
</dbReference>
<dbReference type="EC" id="2.1.1.228" evidence="5 15"/>
<comment type="catalytic activity">
    <reaction evidence="14 15 17">
        <text>guanosine(37) in tRNA + S-adenosyl-L-methionine = N(1)-methylguanosine(37) in tRNA + S-adenosyl-L-homocysteine + H(+)</text>
        <dbReference type="Rhea" id="RHEA:36899"/>
        <dbReference type="Rhea" id="RHEA-COMP:10145"/>
        <dbReference type="Rhea" id="RHEA-COMP:10147"/>
        <dbReference type="ChEBI" id="CHEBI:15378"/>
        <dbReference type="ChEBI" id="CHEBI:57856"/>
        <dbReference type="ChEBI" id="CHEBI:59789"/>
        <dbReference type="ChEBI" id="CHEBI:73542"/>
        <dbReference type="ChEBI" id="CHEBI:74269"/>
        <dbReference type="EC" id="2.1.1.228"/>
    </reaction>
</comment>
<feature type="binding site" evidence="15 16">
    <location>
        <begin position="127"/>
        <end position="132"/>
    </location>
    <ligand>
        <name>S-adenosyl-L-methionine</name>
        <dbReference type="ChEBI" id="CHEBI:59789"/>
    </ligand>
</feature>
<evidence type="ECO:0000256" key="12">
    <source>
        <dbReference type="ARBA" id="ARBA00029736"/>
    </source>
</evidence>
<evidence type="ECO:0000256" key="18">
    <source>
        <dbReference type="SAM" id="MobiDB-lite"/>
    </source>
</evidence>
<dbReference type="Gene3D" id="1.10.1270.20">
    <property type="entry name" value="tRNA(m1g37)methyltransferase, domain 2"/>
    <property type="match status" value="1"/>
</dbReference>
<comment type="caution">
    <text evidence="20">The sequence shown here is derived from an EMBL/GenBank/DDBJ whole genome shotgun (WGS) entry which is preliminary data.</text>
</comment>
<evidence type="ECO:0000256" key="6">
    <source>
        <dbReference type="ARBA" id="ARBA00014679"/>
    </source>
</evidence>
<evidence type="ECO:0000256" key="16">
    <source>
        <dbReference type="PIRSR" id="PIRSR000386-1"/>
    </source>
</evidence>
<dbReference type="Proteomes" id="UP000183605">
    <property type="component" value="Unassembled WGS sequence"/>
</dbReference>
<keyword evidence="9 15" id="KW-0808">Transferase</keyword>
<evidence type="ECO:0000256" key="14">
    <source>
        <dbReference type="ARBA" id="ARBA00047783"/>
    </source>
</evidence>
<proteinExistence type="inferred from homology"/>
<evidence type="ECO:0000313" key="21">
    <source>
        <dbReference type="Proteomes" id="UP000183605"/>
    </source>
</evidence>
<feature type="domain" description="tRNA methyltransferase TRMD/TRM10-type" evidence="19">
    <location>
        <begin position="1"/>
        <end position="218"/>
    </location>
</feature>
<comment type="subunit">
    <text evidence="4 15 17">Homodimer.</text>
</comment>
<evidence type="ECO:0000259" key="19">
    <source>
        <dbReference type="Pfam" id="PF01746"/>
    </source>
</evidence>
<dbReference type="InterPro" id="IPR029028">
    <property type="entry name" value="Alpha/beta_knot_MTases"/>
</dbReference>
<evidence type="ECO:0000256" key="15">
    <source>
        <dbReference type="HAMAP-Rule" id="MF_00605"/>
    </source>
</evidence>
<evidence type="ECO:0000256" key="13">
    <source>
        <dbReference type="ARBA" id="ARBA00033392"/>
    </source>
</evidence>
<dbReference type="SUPFAM" id="SSF75217">
    <property type="entry name" value="alpha/beta knot"/>
    <property type="match status" value="1"/>
</dbReference>
<evidence type="ECO:0000256" key="10">
    <source>
        <dbReference type="ARBA" id="ARBA00022691"/>
    </source>
</evidence>
<dbReference type="NCBIfam" id="NF000648">
    <property type="entry name" value="PRK00026.1"/>
    <property type="match status" value="1"/>
</dbReference>
<keyword evidence="7 15" id="KW-0963">Cytoplasm</keyword>
<comment type="function">
    <text evidence="1 15 17">Specifically methylates guanosine-37 in various tRNAs.</text>
</comment>
<evidence type="ECO:0000256" key="17">
    <source>
        <dbReference type="RuleBase" id="RU003464"/>
    </source>
</evidence>
<organism evidence="20 21">
    <name type="scientific">Candidatus Beckwithbacteria bacterium CG2_30_44_31</name>
    <dbReference type="NCBI Taxonomy" id="1805035"/>
    <lineage>
        <taxon>Bacteria</taxon>
        <taxon>Candidatus Beckwithiibacteriota</taxon>
    </lineage>
</organism>
<dbReference type="GO" id="GO:0002939">
    <property type="term" value="P:tRNA N1-guanine methylation"/>
    <property type="evidence" value="ECO:0007669"/>
    <property type="project" value="TreeGrafter"/>
</dbReference>
<evidence type="ECO:0000313" key="20">
    <source>
        <dbReference type="EMBL" id="OIP03327.1"/>
    </source>
</evidence>
<dbReference type="InterPro" id="IPR002649">
    <property type="entry name" value="tRNA_m1G_MeTrfase_TrmD"/>
</dbReference>
<dbReference type="HAMAP" id="MF_00605">
    <property type="entry name" value="TrmD"/>
    <property type="match status" value="1"/>
</dbReference>
<sequence length="220" mass="25023">MKIDILTIFPEMFPEVLNSSIIGRAQKKNLVKIKVHNLRDWTKDKHRTVDDKPFGGGAGMVMKVEIIDRALQSLPSGYKILLTPQGKVFNQPLAQKLSRKKQLILICGHYEGFDERVRQLVDEEVSIGDYVLTGGEIPAMTIVDAVVRLLPGVIEAESLHEESFSSGLLEYPQYTRPEEYKKMPVPAVLLSGNHGKIKQWRQEEAEKRTKIRRPDLVNKH</sequence>
<dbReference type="GO" id="GO:0052906">
    <property type="term" value="F:tRNA (guanine(37)-N1)-methyltransferase activity"/>
    <property type="evidence" value="ECO:0007669"/>
    <property type="project" value="UniProtKB-UniRule"/>
</dbReference>
<evidence type="ECO:0000256" key="7">
    <source>
        <dbReference type="ARBA" id="ARBA00022490"/>
    </source>
</evidence>
<evidence type="ECO:0000256" key="1">
    <source>
        <dbReference type="ARBA" id="ARBA00002634"/>
    </source>
</evidence>
<feature type="binding site" evidence="15 16">
    <location>
        <position position="108"/>
    </location>
    <ligand>
        <name>S-adenosyl-L-methionine</name>
        <dbReference type="ChEBI" id="CHEBI:59789"/>
    </ligand>
</feature>
<accession>A0A1J5B7J7</accession>
<dbReference type="AlphaFoldDB" id="A0A1J5B7J7"/>
<dbReference type="FunFam" id="1.10.1270.20:FF:000001">
    <property type="entry name" value="tRNA (guanine-N(1)-)-methyltransferase"/>
    <property type="match status" value="1"/>
</dbReference>
<protein>
    <recommendedName>
        <fullName evidence="6 15">tRNA (guanine-N(1)-)-methyltransferase</fullName>
        <ecNumber evidence="5 15">2.1.1.228</ecNumber>
    </recommendedName>
    <alternativeName>
        <fullName evidence="12 15">M1G-methyltransferase</fullName>
    </alternativeName>
    <alternativeName>
        <fullName evidence="13 15">tRNA [GM37] methyltransferase</fullName>
    </alternativeName>
</protein>
<dbReference type="PIRSF" id="PIRSF000386">
    <property type="entry name" value="tRNA_mtase"/>
    <property type="match status" value="1"/>
</dbReference>
<reference evidence="20 21" key="1">
    <citation type="journal article" date="2016" name="Environ. Microbiol.">
        <title>Genomic resolution of a cold subsurface aquifer community provides metabolic insights for novel microbes adapted to high CO concentrations.</title>
        <authorList>
            <person name="Probst A.J."/>
            <person name="Castelle C.J."/>
            <person name="Singh A."/>
            <person name="Brown C.T."/>
            <person name="Anantharaman K."/>
            <person name="Sharon I."/>
            <person name="Hug L.A."/>
            <person name="Burstein D."/>
            <person name="Emerson J.B."/>
            <person name="Thomas B.C."/>
            <person name="Banfield J.F."/>
        </authorList>
    </citation>
    <scope>NUCLEOTIDE SEQUENCE [LARGE SCALE GENOMIC DNA]</scope>
    <source>
        <strain evidence="20">CG2_30_44_31</strain>
    </source>
</reference>
<keyword evidence="10 15" id="KW-0949">S-adenosyl-L-methionine</keyword>
<dbReference type="FunFam" id="3.40.1280.10:FF:000001">
    <property type="entry name" value="tRNA (guanine-N(1)-)-methyltransferase"/>
    <property type="match status" value="1"/>
</dbReference>